<comment type="caution">
    <text evidence="2">The sequence shown here is derived from an EMBL/GenBank/DDBJ whole genome shotgun (WGS) entry which is preliminary data.</text>
</comment>
<proteinExistence type="inferred from homology"/>
<dbReference type="Pfam" id="PF03134">
    <property type="entry name" value="TB2_DP1_HVA22"/>
    <property type="match status" value="1"/>
</dbReference>
<comment type="similarity">
    <text evidence="1">Belongs to the DP1 family.</text>
</comment>
<dbReference type="PANTHER" id="PTHR12300:SF117">
    <property type="entry name" value="LP05237P-RELATED"/>
    <property type="match status" value="1"/>
</dbReference>
<evidence type="ECO:0000313" key="2">
    <source>
        <dbReference type="EMBL" id="KAK8916392.1"/>
    </source>
</evidence>
<evidence type="ECO:0000256" key="1">
    <source>
        <dbReference type="RuleBase" id="RU362006"/>
    </source>
</evidence>
<keyword evidence="3" id="KW-1185">Reference proteome</keyword>
<dbReference type="AlphaFoldDB" id="A0AAP0AVB1"/>
<gene>
    <name evidence="2" type="primary">HVA22H</name>
    <name evidence="2" type="ORF">KSP39_PZI022793</name>
</gene>
<name>A0AAP0AVB1_9ASPA</name>
<dbReference type="EMBL" id="JBBWWQ010000020">
    <property type="protein sequence ID" value="KAK8916392.1"/>
    <property type="molecule type" value="Genomic_DNA"/>
</dbReference>
<dbReference type="Proteomes" id="UP001418222">
    <property type="component" value="Unassembled WGS sequence"/>
</dbReference>
<evidence type="ECO:0000313" key="3">
    <source>
        <dbReference type="Proteomes" id="UP001418222"/>
    </source>
</evidence>
<reference evidence="2 3" key="1">
    <citation type="journal article" date="2022" name="Nat. Plants">
        <title>Genomes of leafy and leafless Platanthera orchids illuminate the evolution of mycoheterotrophy.</title>
        <authorList>
            <person name="Li M.H."/>
            <person name="Liu K.W."/>
            <person name="Li Z."/>
            <person name="Lu H.C."/>
            <person name="Ye Q.L."/>
            <person name="Zhang D."/>
            <person name="Wang J.Y."/>
            <person name="Li Y.F."/>
            <person name="Zhong Z.M."/>
            <person name="Liu X."/>
            <person name="Yu X."/>
            <person name="Liu D.K."/>
            <person name="Tu X.D."/>
            <person name="Liu B."/>
            <person name="Hao Y."/>
            <person name="Liao X.Y."/>
            <person name="Jiang Y.T."/>
            <person name="Sun W.H."/>
            <person name="Chen J."/>
            <person name="Chen Y.Q."/>
            <person name="Ai Y."/>
            <person name="Zhai J.W."/>
            <person name="Wu S.S."/>
            <person name="Zhou Z."/>
            <person name="Hsiao Y.Y."/>
            <person name="Wu W.L."/>
            <person name="Chen Y.Y."/>
            <person name="Lin Y.F."/>
            <person name="Hsu J.L."/>
            <person name="Li C.Y."/>
            <person name="Wang Z.W."/>
            <person name="Zhao X."/>
            <person name="Zhong W.Y."/>
            <person name="Ma X.K."/>
            <person name="Ma L."/>
            <person name="Huang J."/>
            <person name="Chen G.Z."/>
            <person name="Huang M.Z."/>
            <person name="Huang L."/>
            <person name="Peng D.H."/>
            <person name="Luo Y.B."/>
            <person name="Zou S.Q."/>
            <person name="Chen S.P."/>
            <person name="Lan S."/>
            <person name="Tsai W.C."/>
            <person name="Van de Peer Y."/>
            <person name="Liu Z.J."/>
        </authorList>
    </citation>
    <scope>NUCLEOTIDE SEQUENCE [LARGE SCALE GENOMIC DNA]</scope>
    <source>
        <strain evidence="2">Lor287</strain>
    </source>
</reference>
<organism evidence="2 3">
    <name type="scientific">Platanthera zijinensis</name>
    <dbReference type="NCBI Taxonomy" id="2320716"/>
    <lineage>
        <taxon>Eukaryota</taxon>
        <taxon>Viridiplantae</taxon>
        <taxon>Streptophyta</taxon>
        <taxon>Embryophyta</taxon>
        <taxon>Tracheophyta</taxon>
        <taxon>Spermatophyta</taxon>
        <taxon>Magnoliopsida</taxon>
        <taxon>Liliopsida</taxon>
        <taxon>Asparagales</taxon>
        <taxon>Orchidaceae</taxon>
        <taxon>Orchidoideae</taxon>
        <taxon>Orchideae</taxon>
        <taxon>Orchidinae</taxon>
        <taxon>Platanthera</taxon>
    </lineage>
</organism>
<accession>A0AAP0AVB1</accession>
<dbReference type="InterPro" id="IPR004345">
    <property type="entry name" value="TB2_DP1_HVA22"/>
</dbReference>
<sequence length="67" mass="7906">MPMYSEAKVVFFLYLWYPKTRGTTYIYETFFRPYVASHGTEIDRNLLELNVSAGDMIFLYCQKAAMC</sequence>
<dbReference type="PANTHER" id="PTHR12300">
    <property type="entry name" value="HVA22-LIKE PROTEINS"/>
    <property type="match status" value="1"/>
</dbReference>
<comment type="subcellular location">
    <subcellularLocation>
        <location evidence="1">Membrane</location>
        <topology evidence="1">Multi-pass membrane protein</topology>
    </subcellularLocation>
</comment>
<protein>
    <recommendedName>
        <fullName evidence="1">HVA22-like protein</fullName>
    </recommendedName>
</protein>
<dbReference type="GO" id="GO:0016020">
    <property type="term" value="C:membrane"/>
    <property type="evidence" value="ECO:0007669"/>
    <property type="project" value="UniProtKB-SubCell"/>
</dbReference>